<keyword evidence="4 7" id="KW-1133">Transmembrane helix</keyword>
<dbReference type="Pfam" id="PF00892">
    <property type="entry name" value="EamA"/>
    <property type="match status" value="2"/>
</dbReference>
<evidence type="ECO:0000256" key="4">
    <source>
        <dbReference type="ARBA" id="ARBA00022989"/>
    </source>
</evidence>
<keyword evidence="10" id="KW-1185">Reference proteome</keyword>
<feature type="domain" description="EamA" evidence="8">
    <location>
        <begin position="5"/>
        <end position="138"/>
    </location>
</feature>
<dbReference type="PANTHER" id="PTHR22911:SF6">
    <property type="entry name" value="SOLUTE CARRIER FAMILY 35 MEMBER G1"/>
    <property type="match status" value="1"/>
</dbReference>
<reference evidence="9 10" key="1">
    <citation type="submission" date="2024-09" db="EMBL/GenBank/DDBJ databases">
        <authorList>
            <person name="Sun Q."/>
            <person name="Mori K."/>
        </authorList>
    </citation>
    <scope>NUCLEOTIDE SEQUENCE [LARGE SCALE GENOMIC DNA]</scope>
    <source>
        <strain evidence="9 10">TBRC 4938</strain>
    </source>
</reference>
<sequence length="318" mass="33204">MNPRTGILLKLIATLAFTVMSACVRGLNGSIPIGEVVFCRSLFALVPLSVWLWLSSQSVNVPARKNIPGLLAGSCAGLGGLFFGFLALAYLPLVNVTVLSYTTPLFTIMLAALLLGERVRIYRWSAVLLGFVGVFVTLSPGLPAPDTSAAADIDAVTMTGTVLALAGALCAAFSAIAIRRLNSIEHPSRIVLIYTLTGLSAGLGTAALGWKMPDMGQCLLLAGSGLAGGIGQITMTVSLRHAQASLLAPFDYTTMIWAVALGYLFMAEIPTSATLGGAAMVIAAGLFAMWRESRLAGRAQDRGGDTPARCESRKRAIG</sequence>
<feature type="domain" description="EamA" evidence="8">
    <location>
        <begin position="159"/>
        <end position="287"/>
    </location>
</feature>
<dbReference type="InterPro" id="IPR000620">
    <property type="entry name" value="EamA_dom"/>
</dbReference>
<feature type="region of interest" description="Disordered" evidence="6">
    <location>
        <begin position="298"/>
        <end position="318"/>
    </location>
</feature>
<feature type="transmembrane region" description="Helical" evidence="7">
    <location>
        <begin position="31"/>
        <end position="54"/>
    </location>
</feature>
<feature type="transmembrane region" description="Helical" evidence="7">
    <location>
        <begin position="66"/>
        <end position="90"/>
    </location>
</feature>
<comment type="subcellular location">
    <subcellularLocation>
        <location evidence="1">Membrane</location>
        <topology evidence="1">Multi-pass membrane protein</topology>
    </subcellularLocation>
</comment>
<evidence type="ECO:0000259" key="8">
    <source>
        <dbReference type="Pfam" id="PF00892"/>
    </source>
</evidence>
<feature type="transmembrane region" description="Helical" evidence="7">
    <location>
        <begin position="246"/>
        <end position="266"/>
    </location>
</feature>
<evidence type="ECO:0000256" key="7">
    <source>
        <dbReference type="SAM" id="Phobius"/>
    </source>
</evidence>
<evidence type="ECO:0000256" key="3">
    <source>
        <dbReference type="ARBA" id="ARBA00022692"/>
    </source>
</evidence>
<dbReference type="PROSITE" id="PS51257">
    <property type="entry name" value="PROKAR_LIPOPROTEIN"/>
    <property type="match status" value="1"/>
</dbReference>
<evidence type="ECO:0000256" key="1">
    <source>
        <dbReference type="ARBA" id="ARBA00004141"/>
    </source>
</evidence>
<proteinExistence type="inferred from homology"/>
<keyword evidence="3 7" id="KW-0812">Transmembrane</keyword>
<feature type="transmembrane region" description="Helical" evidence="7">
    <location>
        <begin position="96"/>
        <end position="115"/>
    </location>
</feature>
<dbReference type="InterPro" id="IPR037185">
    <property type="entry name" value="EmrE-like"/>
</dbReference>
<feature type="transmembrane region" description="Helical" evidence="7">
    <location>
        <begin position="220"/>
        <end position="239"/>
    </location>
</feature>
<feature type="transmembrane region" description="Helical" evidence="7">
    <location>
        <begin position="190"/>
        <end position="208"/>
    </location>
</feature>
<comment type="similarity">
    <text evidence="2">Belongs to the drug/metabolite transporter (DMT) superfamily. 10 TMS drug/metabolite exporter (DME) (TC 2.A.7.3) family.</text>
</comment>
<accession>A0ABV6AEK2</accession>
<evidence type="ECO:0000256" key="6">
    <source>
        <dbReference type="SAM" id="MobiDB-lite"/>
    </source>
</evidence>
<evidence type="ECO:0000256" key="2">
    <source>
        <dbReference type="ARBA" id="ARBA00009853"/>
    </source>
</evidence>
<protein>
    <submittedName>
        <fullName evidence="9">DMT family transporter</fullName>
    </submittedName>
</protein>
<dbReference type="Proteomes" id="UP001589692">
    <property type="component" value="Unassembled WGS sequence"/>
</dbReference>
<feature type="transmembrane region" description="Helical" evidence="7">
    <location>
        <begin position="122"/>
        <end position="143"/>
    </location>
</feature>
<organism evidence="9 10">
    <name type="scientific">Rhizobium puerariae</name>
    <dbReference type="NCBI Taxonomy" id="1585791"/>
    <lineage>
        <taxon>Bacteria</taxon>
        <taxon>Pseudomonadati</taxon>
        <taxon>Pseudomonadota</taxon>
        <taxon>Alphaproteobacteria</taxon>
        <taxon>Hyphomicrobiales</taxon>
        <taxon>Rhizobiaceae</taxon>
        <taxon>Rhizobium/Agrobacterium group</taxon>
        <taxon>Rhizobium</taxon>
    </lineage>
</organism>
<name>A0ABV6AEK2_9HYPH</name>
<evidence type="ECO:0000256" key="5">
    <source>
        <dbReference type="ARBA" id="ARBA00023136"/>
    </source>
</evidence>
<dbReference type="EMBL" id="JBHMAA010000011">
    <property type="protein sequence ID" value="MFB9949046.1"/>
    <property type="molecule type" value="Genomic_DNA"/>
</dbReference>
<comment type="caution">
    <text evidence="9">The sequence shown here is derived from an EMBL/GenBank/DDBJ whole genome shotgun (WGS) entry which is preliminary data.</text>
</comment>
<evidence type="ECO:0000313" key="10">
    <source>
        <dbReference type="Proteomes" id="UP001589692"/>
    </source>
</evidence>
<evidence type="ECO:0000313" key="9">
    <source>
        <dbReference type="EMBL" id="MFB9949046.1"/>
    </source>
</evidence>
<feature type="transmembrane region" description="Helical" evidence="7">
    <location>
        <begin position="272"/>
        <end position="290"/>
    </location>
</feature>
<dbReference type="SUPFAM" id="SSF103481">
    <property type="entry name" value="Multidrug resistance efflux transporter EmrE"/>
    <property type="match status" value="2"/>
</dbReference>
<feature type="transmembrane region" description="Helical" evidence="7">
    <location>
        <begin position="155"/>
        <end position="178"/>
    </location>
</feature>
<keyword evidence="5 7" id="KW-0472">Membrane</keyword>
<dbReference type="RefSeq" id="WP_377259452.1">
    <property type="nucleotide sequence ID" value="NZ_JBHMAA010000011.1"/>
</dbReference>
<gene>
    <name evidence="9" type="ORF">ACFFP0_09325</name>
</gene>
<dbReference type="PANTHER" id="PTHR22911">
    <property type="entry name" value="ACYL-MALONYL CONDENSING ENZYME-RELATED"/>
    <property type="match status" value="1"/>
</dbReference>